<dbReference type="OrthoDB" id="10522967at2759"/>
<organism evidence="2">
    <name type="scientific">Cladocopium goreaui</name>
    <dbReference type="NCBI Taxonomy" id="2562237"/>
    <lineage>
        <taxon>Eukaryota</taxon>
        <taxon>Sar</taxon>
        <taxon>Alveolata</taxon>
        <taxon>Dinophyceae</taxon>
        <taxon>Suessiales</taxon>
        <taxon>Symbiodiniaceae</taxon>
        <taxon>Cladocopium</taxon>
    </lineage>
</organism>
<gene>
    <name evidence="2" type="ORF">C1SCF055_LOCUS36624</name>
</gene>
<dbReference type="EMBL" id="CAMXCT010005113">
    <property type="protein sequence ID" value="CAI4011466.1"/>
    <property type="molecule type" value="Genomic_DNA"/>
</dbReference>
<accession>A0A9P1DJT1</accession>
<protein>
    <submittedName>
        <fullName evidence="2">Uncharacterized protein</fullName>
    </submittedName>
</protein>
<feature type="compositionally biased region" description="Basic and acidic residues" evidence="1">
    <location>
        <begin position="182"/>
        <end position="191"/>
    </location>
</feature>
<dbReference type="EMBL" id="CAMXCT020005113">
    <property type="protein sequence ID" value="CAL1164841.1"/>
    <property type="molecule type" value="Genomic_DNA"/>
</dbReference>
<evidence type="ECO:0000313" key="2">
    <source>
        <dbReference type="EMBL" id="CAI4011466.1"/>
    </source>
</evidence>
<keyword evidence="4" id="KW-1185">Reference proteome</keyword>
<dbReference type="AlphaFoldDB" id="A0A9P1DJT1"/>
<reference evidence="2" key="1">
    <citation type="submission" date="2022-10" db="EMBL/GenBank/DDBJ databases">
        <authorList>
            <person name="Chen Y."/>
            <person name="Dougan E. K."/>
            <person name="Chan C."/>
            <person name="Rhodes N."/>
            <person name="Thang M."/>
        </authorList>
    </citation>
    <scope>NUCLEOTIDE SEQUENCE</scope>
</reference>
<comment type="caution">
    <text evidence="2">The sequence shown here is derived from an EMBL/GenBank/DDBJ whole genome shotgun (WGS) entry which is preliminary data.</text>
</comment>
<evidence type="ECO:0000313" key="3">
    <source>
        <dbReference type="EMBL" id="CAL4798778.1"/>
    </source>
</evidence>
<evidence type="ECO:0000256" key="1">
    <source>
        <dbReference type="SAM" id="MobiDB-lite"/>
    </source>
</evidence>
<feature type="region of interest" description="Disordered" evidence="1">
    <location>
        <begin position="158"/>
        <end position="199"/>
    </location>
</feature>
<sequence>MAAEGSHAGLTAAARQARNLAMLGKTLQRQREEKEEEEFFFMVRCRKSAPCVPELQASRSALCVPEVPTEGRPCRVDSDAAKRLVRHHARGSAPLEVEGLPMAIQRHFGALGLPFDAKEPEVRLAYKRMVQAHETSDAPDGKRLKLATQAHDAICEHLGQQPWSRMPPPQTWGSVRSESPSEAEKRERQKDMVSSATKI</sequence>
<feature type="compositionally biased region" description="Polar residues" evidence="1">
    <location>
        <begin position="171"/>
        <end position="180"/>
    </location>
</feature>
<reference evidence="3 4" key="2">
    <citation type="submission" date="2024-05" db="EMBL/GenBank/DDBJ databases">
        <authorList>
            <person name="Chen Y."/>
            <person name="Shah S."/>
            <person name="Dougan E. K."/>
            <person name="Thang M."/>
            <person name="Chan C."/>
        </authorList>
    </citation>
    <scope>NUCLEOTIDE SEQUENCE [LARGE SCALE GENOMIC DNA]</scope>
</reference>
<name>A0A9P1DJT1_9DINO</name>
<proteinExistence type="predicted"/>
<dbReference type="EMBL" id="CAMXCT030005113">
    <property type="protein sequence ID" value="CAL4798778.1"/>
    <property type="molecule type" value="Genomic_DNA"/>
</dbReference>
<dbReference type="Proteomes" id="UP001152797">
    <property type="component" value="Unassembled WGS sequence"/>
</dbReference>
<evidence type="ECO:0000313" key="4">
    <source>
        <dbReference type="Proteomes" id="UP001152797"/>
    </source>
</evidence>